<dbReference type="Proteomes" id="UP000515159">
    <property type="component" value="Chromosome 1"/>
</dbReference>
<evidence type="ECO:0000256" key="5">
    <source>
        <dbReference type="SAM" id="MobiDB-lite"/>
    </source>
</evidence>
<feature type="binding site" evidence="3">
    <location>
        <begin position="181"/>
        <end position="184"/>
    </location>
    <ligand>
        <name>GTP</name>
        <dbReference type="ChEBI" id="CHEBI:37565"/>
    </ligand>
</feature>
<feature type="binding site" evidence="3">
    <location>
        <position position="127"/>
    </location>
    <ligand>
        <name>GTP</name>
        <dbReference type="ChEBI" id="CHEBI:37565"/>
    </ligand>
</feature>
<feature type="binding site" evidence="4">
    <location>
        <position position="87"/>
    </location>
    <ligand>
        <name>Mg(2+)</name>
        <dbReference type="ChEBI" id="CHEBI:18420"/>
    </ligand>
</feature>
<keyword evidence="4" id="KW-0460">Magnesium</keyword>
<dbReference type="InterPro" id="IPR053254">
    <property type="entry name" value="Arf-like_GTPase"/>
</dbReference>
<gene>
    <name evidence="7" type="primary">ARL9</name>
</gene>
<reference evidence="7" key="1">
    <citation type="submission" date="2025-08" db="UniProtKB">
        <authorList>
            <consortium name="RefSeq"/>
        </authorList>
    </citation>
    <scope>IDENTIFICATION</scope>
</reference>
<feature type="region of interest" description="Disordered" evidence="5">
    <location>
        <begin position="36"/>
        <end position="60"/>
    </location>
</feature>
<protein>
    <submittedName>
        <fullName evidence="7">ADP-ribosylation factor-like protein 9</fullName>
    </submittedName>
</protein>
<evidence type="ECO:0000313" key="7">
    <source>
        <dbReference type="RefSeq" id="XP_033771078.1"/>
    </source>
</evidence>
<dbReference type="GeneID" id="117345959"/>
<name>A0A6P8P7T4_GEOSA</name>
<keyword evidence="2 3" id="KW-0342">GTP-binding</keyword>
<proteinExistence type="predicted"/>
<dbReference type="InterPro" id="IPR027417">
    <property type="entry name" value="P-loop_NTPase"/>
</dbReference>
<evidence type="ECO:0000256" key="3">
    <source>
        <dbReference type="PIRSR" id="PIRSR606689-1"/>
    </source>
</evidence>
<dbReference type="GO" id="GO:0005525">
    <property type="term" value="F:GTP binding"/>
    <property type="evidence" value="ECO:0007669"/>
    <property type="project" value="UniProtKB-KW"/>
</dbReference>
<keyword evidence="6" id="KW-1185">Reference proteome</keyword>
<dbReference type="PANTHER" id="PTHR46724:SF2">
    <property type="entry name" value="ADP-RIBOSYLATION FACTOR-LIKE PROTEIN 9"/>
    <property type="match status" value="1"/>
</dbReference>
<dbReference type="SMART" id="SM00177">
    <property type="entry name" value="ARF"/>
    <property type="match status" value="1"/>
</dbReference>
<feature type="binding site" evidence="4">
    <location>
        <position position="105"/>
    </location>
    <ligand>
        <name>Mg(2+)</name>
        <dbReference type="ChEBI" id="CHEBI:18420"/>
    </ligand>
</feature>
<dbReference type="OrthoDB" id="25466at2759"/>
<dbReference type="FunCoup" id="A0A6P8P7T4">
    <property type="interactions" value="15"/>
</dbReference>
<organism evidence="6 7">
    <name type="scientific">Geotrypetes seraphini</name>
    <name type="common">Gaboon caecilian</name>
    <name type="synonym">Caecilia seraphini</name>
    <dbReference type="NCBI Taxonomy" id="260995"/>
    <lineage>
        <taxon>Eukaryota</taxon>
        <taxon>Metazoa</taxon>
        <taxon>Chordata</taxon>
        <taxon>Craniata</taxon>
        <taxon>Vertebrata</taxon>
        <taxon>Euteleostomi</taxon>
        <taxon>Amphibia</taxon>
        <taxon>Gymnophiona</taxon>
        <taxon>Geotrypetes</taxon>
    </lineage>
</organism>
<sequence length="242" mass="26271">MGSLRAVGLLGAAVALTGGVVYAVWTYISARKAKGPEGAQSRQHPQKVQPQQQHHHYASATNAASQQAKPLLQKQILVLGIDGAGKTSVLHSLTTQKVNLSETPTKGFNAVCFNFQDIKLEFLEIGGGESLRAYWNMYLSRALMLVYVVDAADHARLPVAKSHLHQMIQHDALLPVVVLANKQDLPGAYSITEIHDALALSEIGDKRKLFLIGTHLVKEGAEIPSSLQDARELIIQLVSDCQ</sequence>
<dbReference type="AlphaFoldDB" id="A0A6P8P7T4"/>
<evidence type="ECO:0000256" key="1">
    <source>
        <dbReference type="ARBA" id="ARBA00022741"/>
    </source>
</evidence>
<dbReference type="SUPFAM" id="SSF52540">
    <property type="entry name" value="P-loop containing nucleoside triphosphate hydrolases"/>
    <property type="match status" value="1"/>
</dbReference>
<feature type="binding site" evidence="3">
    <location>
        <begin position="80"/>
        <end position="87"/>
    </location>
    <ligand>
        <name>GTP</name>
        <dbReference type="ChEBI" id="CHEBI:37565"/>
    </ligand>
</feature>
<evidence type="ECO:0000256" key="4">
    <source>
        <dbReference type="PIRSR" id="PIRSR606689-2"/>
    </source>
</evidence>
<dbReference type="KEGG" id="gsh:117345959"/>
<keyword evidence="1 3" id="KW-0547">Nucleotide-binding</keyword>
<dbReference type="Gene3D" id="3.40.50.300">
    <property type="entry name" value="P-loop containing nucleotide triphosphate hydrolases"/>
    <property type="match status" value="1"/>
</dbReference>
<dbReference type="SMART" id="SM00178">
    <property type="entry name" value="SAR"/>
    <property type="match status" value="1"/>
</dbReference>
<evidence type="ECO:0000313" key="6">
    <source>
        <dbReference type="Proteomes" id="UP000515159"/>
    </source>
</evidence>
<dbReference type="Pfam" id="PF00025">
    <property type="entry name" value="Arf"/>
    <property type="match status" value="1"/>
</dbReference>
<dbReference type="PANTHER" id="PTHR46724">
    <property type="entry name" value="ADP-RIBOSYLATION FACTOR-LIKE PROTEIN 9-RELATED"/>
    <property type="match status" value="1"/>
</dbReference>
<dbReference type="InterPro" id="IPR006689">
    <property type="entry name" value="Small_GTPase_ARF/SAR"/>
</dbReference>
<evidence type="ECO:0000256" key="2">
    <source>
        <dbReference type="ARBA" id="ARBA00023134"/>
    </source>
</evidence>
<dbReference type="PRINTS" id="PR00328">
    <property type="entry name" value="SAR1GTPBP"/>
</dbReference>
<accession>A0A6P8P7T4</accession>
<keyword evidence="4" id="KW-0479">Metal-binding</keyword>
<dbReference type="GO" id="GO:0003924">
    <property type="term" value="F:GTPase activity"/>
    <property type="evidence" value="ECO:0007669"/>
    <property type="project" value="InterPro"/>
</dbReference>
<dbReference type="GO" id="GO:0046872">
    <property type="term" value="F:metal ion binding"/>
    <property type="evidence" value="ECO:0007669"/>
    <property type="project" value="UniProtKB-KW"/>
</dbReference>
<dbReference type="CTD" id="132946"/>
<dbReference type="PROSITE" id="PS51417">
    <property type="entry name" value="ARF"/>
    <property type="match status" value="1"/>
</dbReference>
<dbReference type="InParanoid" id="A0A6P8P7T4"/>
<dbReference type="RefSeq" id="XP_033771078.1">
    <property type="nucleotide sequence ID" value="XM_033915187.1"/>
</dbReference>